<feature type="compositionally biased region" description="Basic and acidic residues" evidence="1">
    <location>
        <begin position="90"/>
        <end position="104"/>
    </location>
</feature>
<dbReference type="EMBL" id="MU858108">
    <property type="protein sequence ID" value="KAK4213481.1"/>
    <property type="molecule type" value="Genomic_DNA"/>
</dbReference>
<reference evidence="2" key="2">
    <citation type="submission" date="2023-05" db="EMBL/GenBank/DDBJ databases">
        <authorList>
            <consortium name="Lawrence Berkeley National Laboratory"/>
            <person name="Steindorff A."/>
            <person name="Hensen N."/>
            <person name="Bonometti L."/>
            <person name="Westerberg I."/>
            <person name="Brannstrom I.O."/>
            <person name="Guillou S."/>
            <person name="Cros-Aarteil S."/>
            <person name="Calhoun S."/>
            <person name="Haridas S."/>
            <person name="Kuo A."/>
            <person name="Mondo S."/>
            <person name="Pangilinan J."/>
            <person name="Riley R."/>
            <person name="Labutti K."/>
            <person name="Andreopoulos B."/>
            <person name="Lipzen A."/>
            <person name="Chen C."/>
            <person name="Yanf M."/>
            <person name="Daum C."/>
            <person name="Ng V."/>
            <person name="Clum A."/>
            <person name="Ohm R."/>
            <person name="Martin F."/>
            <person name="Silar P."/>
            <person name="Natvig D."/>
            <person name="Lalanne C."/>
            <person name="Gautier V."/>
            <person name="Ament-Velasquez S.L."/>
            <person name="Kruys A."/>
            <person name="Hutchinson M.I."/>
            <person name="Powell A.J."/>
            <person name="Barry K."/>
            <person name="Miller A.N."/>
            <person name="Grigoriev I.V."/>
            <person name="Debuchy R."/>
            <person name="Gladieux P."/>
            <person name="Thoren M.H."/>
            <person name="Johannesson H."/>
        </authorList>
    </citation>
    <scope>NUCLEOTIDE SEQUENCE</scope>
    <source>
        <strain evidence="2">PSN293</strain>
    </source>
</reference>
<evidence type="ECO:0000313" key="2">
    <source>
        <dbReference type="EMBL" id="KAK4213481.1"/>
    </source>
</evidence>
<feature type="compositionally biased region" description="Basic residues" evidence="1">
    <location>
        <begin position="589"/>
        <end position="602"/>
    </location>
</feature>
<feature type="compositionally biased region" description="Basic and acidic residues" evidence="1">
    <location>
        <begin position="64"/>
        <end position="76"/>
    </location>
</feature>
<feature type="compositionally biased region" description="Low complexity" evidence="1">
    <location>
        <begin position="276"/>
        <end position="292"/>
    </location>
</feature>
<proteinExistence type="predicted"/>
<comment type="caution">
    <text evidence="2">The sequence shown here is derived from an EMBL/GenBank/DDBJ whole genome shotgun (WGS) entry which is preliminary data.</text>
</comment>
<feature type="compositionally biased region" description="Low complexity" evidence="1">
    <location>
        <begin position="309"/>
        <end position="327"/>
    </location>
</feature>
<feature type="region of interest" description="Disordered" evidence="1">
    <location>
        <begin position="486"/>
        <end position="735"/>
    </location>
</feature>
<feature type="compositionally biased region" description="Acidic residues" evidence="1">
    <location>
        <begin position="254"/>
        <end position="265"/>
    </location>
</feature>
<feature type="compositionally biased region" description="Low complexity" evidence="1">
    <location>
        <begin position="29"/>
        <end position="38"/>
    </location>
</feature>
<feature type="compositionally biased region" description="Low complexity" evidence="1">
    <location>
        <begin position="507"/>
        <end position="536"/>
    </location>
</feature>
<keyword evidence="3" id="KW-1185">Reference proteome</keyword>
<dbReference type="AlphaFoldDB" id="A0AAN6Y8U0"/>
<name>A0AAN6Y8U0_9PEZI</name>
<gene>
    <name evidence="2" type="ORF">QBC37DRAFT_374002</name>
</gene>
<feature type="compositionally biased region" description="Low complexity" evidence="1">
    <location>
        <begin position="410"/>
        <end position="470"/>
    </location>
</feature>
<feature type="compositionally biased region" description="Basic and acidic residues" evidence="1">
    <location>
        <begin position="603"/>
        <end position="612"/>
    </location>
</feature>
<dbReference type="Proteomes" id="UP001301769">
    <property type="component" value="Unassembled WGS sequence"/>
</dbReference>
<reference evidence="2" key="1">
    <citation type="journal article" date="2023" name="Mol. Phylogenet. Evol.">
        <title>Genome-scale phylogeny and comparative genomics of the fungal order Sordariales.</title>
        <authorList>
            <person name="Hensen N."/>
            <person name="Bonometti L."/>
            <person name="Westerberg I."/>
            <person name="Brannstrom I.O."/>
            <person name="Guillou S."/>
            <person name="Cros-Aarteil S."/>
            <person name="Calhoun S."/>
            <person name="Haridas S."/>
            <person name="Kuo A."/>
            <person name="Mondo S."/>
            <person name="Pangilinan J."/>
            <person name="Riley R."/>
            <person name="LaButti K."/>
            <person name="Andreopoulos B."/>
            <person name="Lipzen A."/>
            <person name="Chen C."/>
            <person name="Yan M."/>
            <person name="Daum C."/>
            <person name="Ng V."/>
            <person name="Clum A."/>
            <person name="Steindorff A."/>
            <person name="Ohm R.A."/>
            <person name="Martin F."/>
            <person name="Silar P."/>
            <person name="Natvig D.O."/>
            <person name="Lalanne C."/>
            <person name="Gautier V."/>
            <person name="Ament-Velasquez S.L."/>
            <person name="Kruys A."/>
            <person name="Hutchinson M.I."/>
            <person name="Powell A.J."/>
            <person name="Barry K."/>
            <person name="Miller A.N."/>
            <person name="Grigoriev I.V."/>
            <person name="Debuchy R."/>
            <person name="Gladieux P."/>
            <person name="Hiltunen Thoren M."/>
            <person name="Johannesson H."/>
        </authorList>
    </citation>
    <scope>NUCLEOTIDE SEQUENCE</scope>
    <source>
        <strain evidence="2">PSN293</strain>
    </source>
</reference>
<sequence length="1121" mass="117350">MAGLPSVPGLPQKPVHTNLPLTQKDREAAGAAGASAASKVSTEGGVPPRRQGYQNQPRSSYSDRYSRRSPSTDRYPRRSPSGDGYSRRSPSTDRYDRYSHRSAEPRASTNYNDRFDRYPPRSAEPRASYDHNYRPQSHSSFRGDPSHRHHPYSRPRGSAEPTTPADLKQPQAATQRRAENPFSIRPDREPEARGRGRLAPLPRSGRDRQPAGQASAKPHGERDRKVSVPVTTTTTDKKRKASAAAAPPSPSGSDLEEGEVLEEGEIVERPMKRQRTASVAASAASSSSSARVSTDKTANKGKRATPRRAFSPIVSAAAAPVATSRPVTSRSTRKSALPTPTARPSTSSSAASRASGSAGVMTWVQTLNEDVPAPSSGPAPASVDLADSSAAPASAPAPASLSVDTTLGKSPAKASVSPPSALVSPVSSGAASDLAIASAAAASPAPASESAASAVSPVSPGPASELAAVTAAAPANVSVASAVIPAAETESPSTESSVHEKEYPSTSKSPQASPSAGKSPSAGSSTSTARSARKSAVLGGKSLPGSEQDAPHENPAGKSLPETKPTSPRKSSPAPKTGGGVKTGCVAKAKPKPKAKGKRGRPKKAEPEEPDHPYVGGKTFWTGGSWSPHAKMASSSGGENEDQMQIDKTNHVDEAGVSSGGAQDDEPSPAPTTKPYATKKVPTPSSGGEEASILASIETGDSNADLVNPEATSSSAHPAVGGKTSWVGSTPEPEDDDVLLGDEPDISSIQMPGPLVAIPTAVDEGSDKDEDYSTELTVLSKTDDAVWLDVRLGSAARQIQVDAIVLPGFSTWWSRQEPDQPLYELDLSGVLVDANGKAERVITAEEVLHMLERMLLEMEKSVEGGPAPDYAKCKPYSTNHIWLAALMHSVLGLPQEVIKGMLSTIQGLWTDCREDGFPSDDALLLDAGLEKAIAAAETFGWDTLWRKMISRLAYGCIVRGDGRLIHSGLVIQDNIRTSTIGIILAARHQMVMAMTDKAMTYVQTYTRTETVQGGCGSSRCSTSRIGAVYSALTAAGLFPWPRNDQFASALAGGRSTSDISTALKVSSNNLGGTANLLNPHAHLVDLCSVFPNPLANLYKEVGSEIVDKLVTYFKDMPLGGY</sequence>
<feature type="region of interest" description="Disordered" evidence="1">
    <location>
        <begin position="1"/>
        <end position="470"/>
    </location>
</feature>
<feature type="compositionally biased region" description="Basic and acidic residues" evidence="1">
    <location>
        <begin position="185"/>
        <end position="194"/>
    </location>
</feature>
<evidence type="ECO:0000313" key="3">
    <source>
        <dbReference type="Proteomes" id="UP001301769"/>
    </source>
</evidence>
<feature type="compositionally biased region" description="Low complexity" evidence="1">
    <location>
        <begin position="372"/>
        <end position="403"/>
    </location>
</feature>
<feature type="compositionally biased region" description="Low complexity" evidence="1">
    <location>
        <begin position="335"/>
        <end position="359"/>
    </location>
</feature>
<evidence type="ECO:0000256" key="1">
    <source>
        <dbReference type="SAM" id="MobiDB-lite"/>
    </source>
</evidence>
<organism evidence="2 3">
    <name type="scientific">Rhypophila decipiens</name>
    <dbReference type="NCBI Taxonomy" id="261697"/>
    <lineage>
        <taxon>Eukaryota</taxon>
        <taxon>Fungi</taxon>
        <taxon>Dikarya</taxon>
        <taxon>Ascomycota</taxon>
        <taxon>Pezizomycotina</taxon>
        <taxon>Sordariomycetes</taxon>
        <taxon>Sordariomycetidae</taxon>
        <taxon>Sordariales</taxon>
        <taxon>Naviculisporaceae</taxon>
        <taxon>Rhypophila</taxon>
    </lineage>
</organism>
<accession>A0AAN6Y8U0</accession>
<feature type="compositionally biased region" description="Basic and acidic residues" evidence="1">
    <location>
        <begin position="113"/>
        <end position="133"/>
    </location>
</feature>
<protein>
    <submittedName>
        <fullName evidence="2">Uncharacterized protein</fullName>
    </submittedName>
</protein>
<feature type="compositionally biased region" description="Low complexity" evidence="1">
    <location>
        <begin position="486"/>
        <end position="496"/>
    </location>
</feature>